<protein>
    <recommendedName>
        <fullName evidence="1">Protein-lysine N-methyltransferase EFM6</fullName>
        <ecNumber evidence="1">2.1.1.-</ecNumber>
    </recommendedName>
    <alternativeName>
        <fullName evidence="1">Elongation factor methyltransferase 6</fullName>
    </alternativeName>
</protein>
<dbReference type="GO" id="GO:0005829">
    <property type="term" value="C:cytosol"/>
    <property type="evidence" value="ECO:0007669"/>
    <property type="project" value="TreeGrafter"/>
</dbReference>
<dbReference type="EC" id="2.1.1.-" evidence="1"/>
<feature type="transmembrane region" description="Helical" evidence="2">
    <location>
        <begin position="24"/>
        <end position="42"/>
    </location>
</feature>
<keyword evidence="1" id="KW-0489">Methyltransferase</keyword>
<keyword evidence="1" id="KW-0949">S-adenosyl-L-methionine</keyword>
<organism evidence="3 4">
    <name type="scientific">Ascobolus immersus RN42</name>
    <dbReference type="NCBI Taxonomy" id="1160509"/>
    <lineage>
        <taxon>Eukaryota</taxon>
        <taxon>Fungi</taxon>
        <taxon>Dikarya</taxon>
        <taxon>Ascomycota</taxon>
        <taxon>Pezizomycotina</taxon>
        <taxon>Pezizomycetes</taxon>
        <taxon>Pezizales</taxon>
        <taxon>Ascobolaceae</taxon>
        <taxon>Ascobolus</taxon>
    </lineage>
</organism>
<gene>
    <name evidence="1" type="primary">EFM6</name>
    <name evidence="3" type="ORF">BJ508DRAFT_362200</name>
</gene>
<feature type="binding site" evidence="1">
    <location>
        <position position="92"/>
    </location>
    <ligand>
        <name>S-adenosyl-L-methionine</name>
        <dbReference type="ChEBI" id="CHEBI:59789"/>
    </ligand>
</feature>
<keyword evidence="2" id="KW-0812">Transmembrane</keyword>
<dbReference type="EMBL" id="ML119683">
    <property type="protein sequence ID" value="RPA80983.1"/>
    <property type="molecule type" value="Genomic_DNA"/>
</dbReference>
<dbReference type="CDD" id="cd22903">
    <property type="entry name" value="NI9M"/>
    <property type="match status" value="1"/>
</dbReference>
<dbReference type="HAMAP" id="MF_03198">
    <property type="entry name" value="Methyltr_EFM6"/>
    <property type="match status" value="1"/>
</dbReference>
<keyword evidence="2" id="KW-1133">Transmembrane helix</keyword>
<dbReference type="GO" id="GO:0032259">
    <property type="term" value="P:methylation"/>
    <property type="evidence" value="ECO:0007669"/>
    <property type="project" value="UniProtKB-KW"/>
</dbReference>
<dbReference type="InterPro" id="IPR019410">
    <property type="entry name" value="Methyltransf_16"/>
</dbReference>
<dbReference type="STRING" id="1160509.A0A3N4I4G0"/>
<dbReference type="PANTHER" id="PTHR14614:SF152">
    <property type="entry name" value="PROTEIN-LYSINE N-METHYLTRANSFERASE EFM6"/>
    <property type="match status" value="1"/>
</dbReference>
<proteinExistence type="inferred from homology"/>
<sequence>MSAAPLFWQQPLRYMRFASHEYPAIFYSCVIGAVSPAILLVVPPVRRRLGYDDTPEIPHSYPATSTTTLNSLLTTPLSLHQDLANGCGGIIWPAGECLGRYVVRRYVDSATKPKEESLSGKRILEIGAGGGVTGLALISALRDAQDPAVLSPDASQRCELWLTDQSNMLDLMHKNVALNAMAEIVKVGVYDWGEPIPPYLVRGDTEKGHKVDVVLAADCVYFEPAFPLLEKTLVELVRGGTVCLFCFKKRRRADLKFMKRIVKVLECREVKDYPEYEMCSRDSIFLYEMTEKKGKGKQ</sequence>
<feature type="binding site" evidence="1">
    <location>
        <begin position="127"/>
        <end position="129"/>
    </location>
    <ligand>
        <name>S-adenosyl-L-methionine</name>
        <dbReference type="ChEBI" id="CHEBI:59789"/>
    </ligand>
</feature>
<dbReference type="InterPro" id="IPR039961">
    <property type="entry name" value="Nuo9.5"/>
</dbReference>
<feature type="binding site" evidence="1">
    <location>
        <position position="217"/>
    </location>
    <ligand>
        <name>S-adenosyl-L-methionine</name>
        <dbReference type="ChEBI" id="CHEBI:59789"/>
    </ligand>
</feature>
<comment type="function">
    <text evidence="1">S-adenosyl-L-methionine-dependent protein-lysine N-methyltransferase that methylates elongation factor 1-alpha.</text>
</comment>
<dbReference type="Proteomes" id="UP000275078">
    <property type="component" value="Unassembled WGS sequence"/>
</dbReference>
<dbReference type="PANTHER" id="PTHR14614">
    <property type="entry name" value="HEPATOCELLULAR CARCINOMA-ASSOCIATED ANTIGEN"/>
    <property type="match status" value="1"/>
</dbReference>
<dbReference type="GO" id="GO:0016279">
    <property type="term" value="F:protein-lysine N-methyltransferase activity"/>
    <property type="evidence" value="ECO:0007669"/>
    <property type="project" value="UniProtKB-UniRule"/>
</dbReference>
<comment type="similarity">
    <text evidence="1">Belongs to the class I-like SAM-binding methyltransferase superfamily. METTL21 family. EFM6 subfamily.</text>
</comment>
<dbReference type="Gene3D" id="3.40.50.150">
    <property type="entry name" value="Vaccinia Virus protein VP39"/>
    <property type="match status" value="1"/>
</dbReference>
<feature type="binding site" evidence="1">
    <location>
        <position position="164"/>
    </location>
    <ligand>
        <name>S-adenosyl-L-methionine</name>
        <dbReference type="ChEBI" id="CHEBI:59789"/>
    </ligand>
</feature>
<dbReference type="SUPFAM" id="SSF53335">
    <property type="entry name" value="S-adenosyl-L-methionine-dependent methyltransferases"/>
    <property type="match status" value="1"/>
</dbReference>
<keyword evidence="2" id="KW-0472">Membrane</keyword>
<dbReference type="InterPro" id="IPR033684">
    <property type="entry name" value="EFM6"/>
</dbReference>
<name>A0A3N4I4G0_ASCIM</name>
<evidence type="ECO:0000256" key="1">
    <source>
        <dbReference type="HAMAP-Rule" id="MF_03198"/>
    </source>
</evidence>
<dbReference type="InterPro" id="IPR029063">
    <property type="entry name" value="SAM-dependent_MTases_sf"/>
</dbReference>
<comment type="subcellular location">
    <subcellularLocation>
        <location evidence="1">Cytoplasm</location>
    </subcellularLocation>
</comment>
<feature type="binding site" evidence="1">
    <location>
        <position position="192"/>
    </location>
    <ligand>
        <name>S-adenosyl-L-methionine</name>
        <dbReference type="ChEBI" id="CHEBI:59789"/>
    </ligand>
</feature>
<keyword evidence="1" id="KW-0963">Cytoplasm</keyword>
<evidence type="ECO:0000313" key="4">
    <source>
        <dbReference type="Proteomes" id="UP000275078"/>
    </source>
</evidence>
<evidence type="ECO:0000313" key="3">
    <source>
        <dbReference type="EMBL" id="RPA80983.1"/>
    </source>
</evidence>
<evidence type="ECO:0000256" key="2">
    <source>
        <dbReference type="SAM" id="Phobius"/>
    </source>
</evidence>
<keyword evidence="1" id="KW-0808">Transferase</keyword>
<reference evidence="3 4" key="1">
    <citation type="journal article" date="2018" name="Nat. Ecol. Evol.">
        <title>Pezizomycetes genomes reveal the molecular basis of ectomycorrhizal truffle lifestyle.</title>
        <authorList>
            <person name="Murat C."/>
            <person name="Payen T."/>
            <person name="Noel B."/>
            <person name="Kuo A."/>
            <person name="Morin E."/>
            <person name="Chen J."/>
            <person name="Kohler A."/>
            <person name="Krizsan K."/>
            <person name="Balestrini R."/>
            <person name="Da Silva C."/>
            <person name="Montanini B."/>
            <person name="Hainaut M."/>
            <person name="Levati E."/>
            <person name="Barry K.W."/>
            <person name="Belfiori B."/>
            <person name="Cichocki N."/>
            <person name="Clum A."/>
            <person name="Dockter R.B."/>
            <person name="Fauchery L."/>
            <person name="Guy J."/>
            <person name="Iotti M."/>
            <person name="Le Tacon F."/>
            <person name="Lindquist E.A."/>
            <person name="Lipzen A."/>
            <person name="Malagnac F."/>
            <person name="Mello A."/>
            <person name="Molinier V."/>
            <person name="Miyauchi S."/>
            <person name="Poulain J."/>
            <person name="Riccioni C."/>
            <person name="Rubini A."/>
            <person name="Sitrit Y."/>
            <person name="Splivallo R."/>
            <person name="Traeger S."/>
            <person name="Wang M."/>
            <person name="Zifcakova L."/>
            <person name="Wipf D."/>
            <person name="Zambonelli A."/>
            <person name="Paolocci F."/>
            <person name="Nowrousian M."/>
            <person name="Ottonello S."/>
            <person name="Baldrian P."/>
            <person name="Spatafora J.W."/>
            <person name="Henrissat B."/>
            <person name="Nagy L.G."/>
            <person name="Aury J.M."/>
            <person name="Wincker P."/>
            <person name="Grigoriev I.V."/>
            <person name="Bonfante P."/>
            <person name="Martin F.M."/>
        </authorList>
    </citation>
    <scope>NUCLEOTIDE SEQUENCE [LARGE SCALE GENOMIC DNA]</scope>
    <source>
        <strain evidence="3 4">RN42</strain>
    </source>
</reference>
<dbReference type="AlphaFoldDB" id="A0A3N4I4G0"/>
<dbReference type="Pfam" id="PF10294">
    <property type="entry name" value="Methyltransf_16"/>
    <property type="match status" value="1"/>
</dbReference>
<dbReference type="OrthoDB" id="407325at2759"/>
<keyword evidence="4" id="KW-1185">Reference proteome</keyword>
<accession>A0A3N4I4G0</accession>